<dbReference type="PIRSF" id="PIRSF006268">
    <property type="entry name" value="ApbE"/>
    <property type="match status" value="1"/>
</dbReference>
<dbReference type="SUPFAM" id="SSF143631">
    <property type="entry name" value="ApbE-like"/>
    <property type="match status" value="1"/>
</dbReference>
<keyword evidence="7 10" id="KW-0460">Magnesium</keyword>
<evidence type="ECO:0000256" key="6">
    <source>
        <dbReference type="ARBA" id="ARBA00022827"/>
    </source>
</evidence>
<sequence length="318" mass="35848">MKLLSPSFFLIILLSISGYAKGLNPYQNTSRTQVIMGTFATISLPLEYAHKISSGFTYLRELESYLSSYSDKALLYKLNKNRKIPQHPMLHEILQKSLLYHKNTDGYFDITIGSMSKKLYRFGEDERLPTLHALDVAPLGMQHIVFNKSSIELQNNITLDLGGIGKGYAIDKLSQLYASQGLTKGKIALSGDIRCFDRCEVSIQDPFRQDSIMTTLQTNTPHVSISTSGTYRRYVQNKTHHHLMNPKTKRQGKDFVSVTIISQANNTLCDAIATAVSTMPKEIAIPFVKSQQKLGYILVTHEGEKILGNLEKFVHRKK</sequence>
<evidence type="ECO:0000256" key="2">
    <source>
        <dbReference type="ARBA" id="ARBA00016337"/>
    </source>
</evidence>
<comment type="catalytic activity">
    <reaction evidence="9 10">
        <text>L-threonyl-[protein] + FAD = FMN-L-threonyl-[protein] + AMP + H(+)</text>
        <dbReference type="Rhea" id="RHEA:36847"/>
        <dbReference type="Rhea" id="RHEA-COMP:11060"/>
        <dbReference type="Rhea" id="RHEA-COMP:11061"/>
        <dbReference type="ChEBI" id="CHEBI:15378"/>
        <dbReference type="ChEBI" id="CHEBI:30013"/>
        <dbReference type="ChEBI" id="CHEBI:57692"/>
        <dbReference type="ChEBI" id="CHEBI:74257"/>
        <dbReference type="ChEBI" id="CHEBI:456215"/>
        <dbReference type="EC" id="2.7.1.180"/>
    </reaction>
</comment>
<name>A0A6S6SG72_9BACT</name>
<evidence type="ECO:0000256" key="5">
    <source>
        <dbReference type="ARBA" id="ARBA00022723"/>
    </source>
</evidence>
<feature type="binding site" evidence="11">
    <location>
        <position position="163"/>
    </location>
    <ligand>
        <name>Mg(2+)</name>
        <dbReference type="ChEBI" id="CHEBI:18420"/>
    </ligand>
</feature>
<dbReference type="EC" id="2.7.1.180" evidence="1 10"/>
<keyword evidence="3 10" id="KW-0285">Flavoprotein</keyword>
<evidence type="ECO:0000256" key="7">
    <source>
        <dbReference type="ARBA" id="ARBA00022842"/>
    </source>
</evidence>
<evidence type="ECO:0000256" key="4">
    <source>
        <dbReference type="ARBA" id="ARBA00022679"/>
    </source>
</evidence>
<dbReference type="Gene3D" id="3.10.520.10">
    <property type="entry name" value="ApbE-like domains"/>
    <property type="match status" value="1"/>
</dbReference>
<dbReference type="GO" id="GO:0016740">
    <property type="term" value="F:transferase activity"/>
    <property type="evidence" value="ECO:0007669"/>
    <property type="project" value="UniProtKB-UniRule"/>
</dbReference>
<organism evidence="12">
    <name type="scientific">uncultured Sulfurovum sp</name>
    <dbReference type="NCBI Taxonomy" id="269237"/>
    <lineage>
        <taxon>Bacteria</taxon>
        <taxon>Pseudomonadati</taxon>
        <taxon>Campylobacterota</taxon>
        <taxon>Epsilonproteobacteria</taxon>
        <taxon>Campylobacterales</taxon>
        <taxon>Sulfurovaceae</taxon>
        <taxon>Sulfurovum</taxon>
        <taxon>environmental samples</taxon>
    </lineage>
</organism>
<comment type="cofactor">
    <cofactor evidence="11">
        <name>Mg(2+)</name>
        <dbReference type="ChEBI" id="CHEBI:18420"/>
    </cofactor>
    <cofactor evidence="11">
        <name>Mn(2+)</name>
        <dbReference type="ChEBI" id="CHEBI:29035"/>
    </cofactor>
    <text evidence="11">Magnesium. Can also use manganese.</text>
</comment>
<dbReference type="PANTHER" id="PTHR30040">
    <property type="entry name" value="THIAMINE BIOSYNTHESIS LIPOPROTEIN APBE"/>
    <property type="match status" value="1"/>
</dbReference>
<keyword evidence="5 10" id="KW-0479">Metal-binding</keyword>
<keyword evidence="12" id="KW-0449">Lipoprotein</keyword>
<dbReference type="PANTHER" id="PTHR30040:SF2">
    <property type="entry name" value="FAD:PROTEIN FMN TRANSFERASE"/>
    <property type="match status" value="1"/>
</dbReference>
<dbReference type="Pfam" id="PF02424">
    <property type="entry name" value="ApbE"/>
    <property type="match status" value="1"/>
</dbReference>
<dbReference type="InterPro" id="IPR003374">
    <property type="entry name" value="ApbE-like_sf"/>
</dbReference>
<dbReference type="AlphaFoldDB" id="A0A6S6SG72"/>
<evidence type="ECO:0000256" key="10">
    <source>
        <dbReference type="PIRNR" id="PIRNR006268"/>
    </source>
</evidence>
<evidence type="ECO:0000313" key="12">
    <source>
        <dbReference type="EMBL" id="CAA6801965.1"/>
    </source>
</evidence>
<keyword evidence="4 10" id="KW-0808">Transferase</keyword>
<dbReference type="EMBL" id="CACVAS010000020">
    <property type="protein sequence ID" value="CAA6801965.1"/>
    <property type="molecule type" value="Genomic_DNA"/>
</dbReference>
<evidence type="ECO:0000256" key="3">
    <source>
        <dbReference type="ARBA" id="ARBA00022630"/>
    </source>
</evidence>
<comment type="similarity">
    <text evidence="10">Belongs to the ApbE family.</text>
</comment>
<reference evidence="12" key="1">
    <citation type="submission" date="2020-01" db="EMBL/GenBank/DDBJ databases">
        <authorList>
            <person name="Meier V. D."/>
            <person name="Meier V D."/>
        </authorList>
    </citation>
    <scope>NUCLEOTIDE SEQUENCE</scope>
    <source>
        <strain evidence="12">HLG_WM_MAG_01</strain>
    </source>
</reference>
<gene>
    <name evidence="12" type="ORF">HELGO_WM2522</name>
</gene>
<keyword evidence="6 10" id="KW-0274">FAD</keyword>
<evidence type="ECO:0000256" key="8">
    <source>
        <dbReference type="ARBA" id="ARBA00031306"/>
    </source>
</evidence>
<protein>
    <recommendedName>
        <fullName evidence="2 10">FAD:protein FMN transferase</fullName>
        <ecNumber evidence="1 10">2.7.1.180</ecNumber>
    </recommendedName>
    <alternativeName>
        <fullName evidence="8 10">Flavin transferase</fullName>
    </alternativeName>
</protein>
<feature type="binding site" evidence="11">
    <location>
        <position position="270"/>
    </location>
    <ligand>
        <name>Mg(2+)</name>
        <dbReference type="ChEBI" id="CHEBI:18420"/>
    </ligand>
</feature>
<proteinExistence type="inferred from homology"/>
<accession>A0A6S6SG72</accession>
<feature type="binding site" evidence="11">
    <location>
        <position position="274"/>
    </location>
    <ligand>
        <name>Mg(2+)</name>
        <dbReference type="ChEBI" id="CHEBI:18420"/>
    </ligand>
</feature>
<evidence type="ECO:0000256" key="1">
    <source>
        <dbReference type="ARBA" id="ARBA00011955"/>
    </source>
</evidence>
<evidence type="ECO:0000256" key="9">
    <source>
        <dbReference type="ARBA" id="ARBA00048540"/>
    </source>
</evidence>
<evidence type="ECO:0000256" key="11">
    <source>
        <dbReference type="PIRSR" id="PIRSR006268-2"/>
    </source>
</evidence>
<dbReference type="InterPro" id="IPR024932">
    <property type="entry name" value="ApbE"/>
</dbReference>
<dbReference type="GO" id="GO:0046872">
    <property type="term" value="F:metal ion binding"/>
    <property type="evidence" value="ECO:0007669"/>
    <property type="project" value="UniProtKB-UniRule"/>
</dbReference>